<dbReference type="EMBL" id="JABEYB010000018">
    <property type="protein sequence ID" value="NNU78098.1"/>
    <property type="molecule type" value="Genomic_DNA"/>
</dbReference>
<name>A0A7Y3SZ60_9CLOT</name>
<reference evidence="1 2" key="1">
    <citation type="submission" date="2020-05" db="EMBL/GenBank/DDBJ databases">
        <title>Complete genome of Clostridium estertheticum subspecies estertheticum, isolated from Vacuum packed lamb meat from New Zealand imported to Switzerland.</title>
        <authorList>
            <person name="Wambui J."/>
            <person name="Stevens M.J.A."/>
            <person name="Stephan R."/>
        </authorList>
    </citation>
    <scope>NUCLEOTIDE SEQUENCE [LARGE SCALE GENOMIC DNA]</scope>
    <source>
        <strain evidence="1 2">CEST001</strain>
    </source>
</reference>
<comment type="caution">
    <text evidence="1">The sequence shown here is derived from an EMBL/GenBank/DDBJ whole genome shotgun (WGS) entry which is preliminary data.</text>
</comment>
<protein>
    <submittedName>
        <fullName evidence="1">Transcription initiation factor TFIIIB</fullName>
    </submittedName>
</protein>
<dbReference type="Proteomes" id="UP000531659">
    <property type="component" value="Unassembled WGS sequence"/>
</dbReference>
<evidence type="ECO:0000313" key="1">
    <source>
        <dbReference type="EMBL" id="NNU78098.1"/>
    </source>
</evidence>
<sequence length="63" mass="6723">MIGYRKCPICGCEEIGQGRLAGYAVMVLIKGNVFNTGSATIVDICTACGHILSMRVGKPETFK</sequence>
<accession>A0A7Y3SZ60</accession>
<dbReference type="AlphaFoldDB" id="A0A7Y3SZ60"/>
<evidence type="ECO:0000313" key="2">
    <source>
        <dbReference type="Proteomes" id="UP000531659"/>
    </source>
</evidence>
<proteinExistence type="predicted"/>
<organism evidence="1 2">
    <name type="scientific">Clostridium estertheticum</name>
    <dbReference type="NCBI Taxonomy" id="238834"/>
    <lineage>
        <taxon>Bacteria</taxon>
        <taxon>Bacillati</taxon>
        <taxon>Bacillota</taxon>
        <taxon>Clostridia</taxon>
        <taxon>Eubacteriales</taxon>
        <taxon>Clostridiaceae</taxon>
        <taxon>Clostridium</taxon>
    </lineage>
</organism>
<gene>
    <name evidence="1" type="ORF">HLQ16_19485</name>
</gene>